<dbReference type="AlphaFoldDB" id="A0AA88MS44"/>
<comment type="subcellular location">
    <subcellularLocation>
        <location evidence="1">Nucleus</location>
    </subcellularLocation>
</comment>
<proteinExistence type="predicted"/>
<dbReference type="EMBL" id="JAUPFM010000008">
    <property type="protein sequence ID" value="KAK2844206.1"/>
    <property type="molecule type" value="Genomic_DNA"/>
</dbReference>
<dbReference type="GO" id="GO:0005634">
    <property type="term" value="C:nucleus"/>
    <property type="evidence" value="ECO:0007669"/>
    <property type="project" value="UniProtKB-SubCell"/>
</dbReference>
<evidence type="ECO:0000256" key="4">
    <source>
        <dbReference type="ARBA" id="ARBA00022771"/>
    </source>
</evidence>
<dbReference type="InterPro" id="IPR051565">
    <property type="entry name" value="Sal_C2H2-zinc-finger"/>
</dbReference>
<keyword evidence="4" id="KW-0863">Zinc-finger</keyword>
<evidence type="ECO:0000256" key="9">
    <source>
        <dbReference type="SAM" id="MobiDB-lite"/>
    </source>
</evidence>
<evidence type="ECO:0000256" key="2">
    <source>
        <dbReference type="ARBA" id="ARBA00022723"/>
    </source>
</evidence>
<keyword evidence="7" id="KW-0804">Transcription</keyword>
<dbReference type="PANTHER" id="PTHR23233:SF46">
    <property type="entry name" value="SAL-LIKE PROTEIN 3"/>
    <property type="match status" value="1"/>
</dbReference>
<keyword evidence="11" id="KW-1185">Reference proteome</keyword>
<dbReference type="Proteomes" id="UP001187415">
    <property type="component" value="Unassembled WGS sequence"/>
</dbReference>
<feature type="compositionally biased region" description="Basic residues" evidence="9">
    <location>
        <begin position="125"/>
        <end position="134"/>
    </location>
</feature>
<evidence type="ECO:0000256" key="5">
    <source>
        <dbReference type="ARBA" id="ARBA00022833"/>
    </source>
</evidence>
<keyword evidence="2" id="KW-0479">Metal-binding</keyword>
<evidence type="ECO:0000256" key="7">
    <source>
        <dbReference type="ARBA" id="ARBA00023163"/>
    </source>
</evidence>
<protein>
    <recommendedName>
        <fullName evidence="12">C2H2-type domain-containing protein</fullName>
    </recommendedName>
</protein>
<evidence type="ECO:0000256" key="1">
    <source>
        <dbReference type="ARBA" id="ARBA00004123"/>
    </source>
</evidence>
<keyword evidence="6" id="KW-0805">Transcription regulation</keyword>
<gene>
    <name evidence="10" type="ORF">Q5P01_010865</name>
</gene>
<comment type="caution">
    <text evidence="10">The sequence shown here is derived from an EMBL/GenBank/DDBJ whole genome shotgun (WGS) entry which is preliminary data.</text>
</comment>
<feature type="region of interest" description="Disordered" evidence="9">
    <location>
        <begin position="1"/>
        <end position="68"/>
    </location>
</feature>
<keyword evidence="5" id="KW-0862">Zinc</keyword>
<reference evidence="10" key="1">
    <citation type="submission" date="2023-07" db="EMBL/GenBank/DDBJ databases">
        <title>Chromosome-level Genome Assembly of Striped Snakehead (Channa striata).</title>
        <authorList>
            <person name="Liu H."/>
        </authorList>
    </citation>
    <scope>NUCLEOTIDE SEQUENCE</scope>
    <source>
        <strain evidence="10">Gz</strain>
        <tissue evidence="10">Muscle</tissue>
    </source>
</reference>
<feature type="region of interest" description="Disordered" evidence="9">
    <location>
        <begin position="97"/>
        <end position="170"/>
    </location>
</feature>
<dbReference type="GO" id="GO:0008270">
    <property type="term" value="F:zinc ion binding"/>
    <property type="evidence" value="ECO:0007669"/>
    <property type="project" value="UniProtKB-KW"/>
</dbReference>
<evidence type="ECO:0000313" key="11">
    <source>
        <dbReference type="Proteomes" id="UP001187415"/>
    </source>
</evidence>
<keyword evidence="3" id="KW-0677">Repeat</keyword>
<dbReference type="GO" id="GO:0000981">
    <property type="term" value="F:DNA-binding transcription factor activity, RNA polymerase II-specific"/>
    <property type="evidence" value="ECO:0007669"/>
    <property type="project" value="TreeGrafter"/>
</dbReference>
<evidence type="ECO:0008006" key="12">
    <source>
        <dbReference type="Google" id="ProtNLM"/>
    </source>
</evidence>
<feature type="compositionally biased region" description="Low complexity" evidence="9">
    <location>
        <begin position="106"/>
        <end position="123"/>
    </location>
</feature>
<evidence type="ECO:0000256" key="8">
    <source>
        <dbReference type="ARBA" id="ARBA00023242"/>
    </source>
</evidence>
<organism evidence="10 11">
    <name type="scientific">Channa striata</name>
    <name type="common">Snakehead murrel</name>
    <name type="synonym">Ophicephalus striatus</name>
    <dbReference type="NCBI Taxonomy" id="64152"/>
    <lineage>
        <taxon>Eukaryota</taxon>
        <taxon>Metazoa</taxon>
        <taxon>Chordata</taxon>
        <taxon>Craniata</taxon>
        <taxon>Vertebrata</taxon>
        <taxon>Euteleostomi</taxon>
        <taxon>Actinopterygii</taxon>
        <taxon>Neopterygii</taxon>
        <taxon>Teleostei</taxon>
        <taxon>Neoteleostei</taxon>
        <taxon>Acanthomorphata</taxon>
        <taxon>Anabantaria</taxon>
        <taxon>Anabantiformes</taxon>
        <taxon>Channoidei</taxon>
        <taxon>Channidae</taxon>
        <taxon>Channa</taxon>
    </lineage>
</organism>
<dbReference type="PANTHER" id="PTHR23233">
    <property type="entry name" value="SAL-LIKE PROTEIN"/>
    <property type="match status" value="1"/>
</dbReference>
<name>A0AA88MS44_CHASR</name>
<accession>A0AA88MS44</accession>
<sequence>MANTERAALPAGCHKTTSEQKSKIQKKKPLLERAPKRKRNRELRREEEEEDERGTSSRTQTPKPRLFGGTHEFLSILTVVPSLRGGPSLFADVSAKRRDIPERKSSSSSSRSRSIIASTDASSMSRRKQAKPQHLKSDEDPALTGVISEHARGDAQDDADSGNESRSGSEETHVCEKCCAEFFKWSDFCEHLKSCTKNPLVLIVNDNEDTPNPSQEYPTEPSPVPSCPSEQDDSEDPGRATTVLLGRVMTYQRQRP</sequence>
<keyword evidence="8" id="KW-0539">Nucleus</keyword>
<feature type="region of interest" description="Disordered" evidence="9">
    <location>
        <begin position="206"/>
        <end position="238"/>
    </location>
</feature>
<evidence type="ECO:0000256" key="6">
    <source>
        <dbReference type="ARBA" id="ARBA00023015"/>
    </source>
</evidence>
<evidence type="ECO:0000256" key="3">
    <source>
        <dbReference type="ARBA" id="ARBA00022737"/>
    </source>
</evidence>
<dbReference type="GO" id="GO:0000978">
    <property type="term" value="F:RNA polymerase II cis-regulatory region sequence-specific DNA binding"/>
    <property type="evidence" value="ECO:0007669"/>
    <property type="project" value="TreeGrafter"/>
</dbReference>
<evidence type="ECO:0000313" key="10">
    <source>
        <dbReference type="EMBL" id="KAK2844206.1"/>
    </source>
</evidence>